<accession>A0A4S4N137</accession>
<protein>
    <recommendedName>
        <fullName evidence="3">F-box domain-containing protein</fullName>
    </recommendedName>
</protein>
<proteinExistence type="predicted"/>
<keyword evidence="2" id="KW-1185">Reference proteome</keyword>
<evidence type="ECO:0000313" key="1">
    <source>
        <dbReference type="EMBL" id="THH31421.1"/>
    </source>
</evidence>
<organism evidence="1 2">
    <name type="scientific">Antrodiella citrinella</name>
    <dbReference type="NCBI Taxonomy" id="2447956"/>
    <lineage>
        <taxon>Eukaryota</taxon>
        <taxon>Fungi</taxon>
        <taxon>Dikarya</taxon>
        <taxon>Basidiomycota</taxon>
        <taxon>Agaricomycotina</taxon>
        <taxon>Agaricomycetes</taxon>
        <taxon>Polyporales</taxon>
        <taxon>Steccherinaceae</taxon>
        <taxon>Antrodiella</taxon>
    </lineage>
</organism>
<dbReference type="AlphaFoldDB" id="A0A4S4N137"/>
<name>A0A4S4N137_9APHY</name>
<dbReference type="Gene3D" id="3.80.10.10">
    <property type="entry name" value="Ribonuclease Inhibitor"/>
    <property type="match status" value="1"/>
</dbReference>
<gene>
    <name evidence="1" type="ORF">EUX98_g2738</name>
</gene>
<dbReference type="Proteomes" id="UP000308730">
    <property type="component" value="Unassembled WGS sequence"/>
</dbReference>
<sequence length="512" mass="58528">MHDVMAAYQVCRYWRQVMKVFPSIWTTIVVPYFDDRHPEALAICGGEQRPLPPGAQLVSHYLALSGSLPLDVYISDPRLLYLFSDQSYRLRQLEVSFPGQTFRLLHTEVIVRTFHLFNHAAPLLEVFDFGAVLPDRDPSHNWNLLEYRGVQLPVIFAGQTPLLRRLRLSGLMRWKDTHFPNLTHICITGYVVTDVDSFANVRDLLKLLQHSPALEELYLSHLESWSVRETYNDIPEIRPLRLRRLSISDCYVLQFALFQYLHVPFGTSVSLTNIGGDDGALTRVLLRHAERLKAAADMKRLEVNYYSDKILAFGPSGSLRIMTAKLEEILPLHELGGISFAQTLEEVWISGRSRSPYYYLWQSNDFDCSVLFTALISLQSLHIRFRSAKSILQALTPWKSQPDITCPNLHTISLTSSLGIDGCLLELLKCAQARFDAGHPLRRILIQPSADGDDFRSETVLAHLREVVDVVEYGVVCPLIEVRSELNEETHHQYWPVWLTGDDHYGTQTQSE</sequence>
<comment type="caution">
    <text evidence="1">The sequence shown here is derived from an EMBL/GenBank/DDBJ whole genome shotgun (WGS) entry which is preliminary data.</text>
</comment>
<dbReference type="OrthoDB" id="2775820at2759"/>
<reference evidence="1 2" key="1">
    <citation type="submission" date="2019-02" db="EMBL/GenBank/DDBJ databases">
        <title>Genome sequencing of the rare red list fungi Antrodiella citrinella (Flaviporus citrinellus).</title>
        <authorList>
            <person name="Buettner E."/>
            <person name="Kellner H."/>
        </authorList>
    </citation>
    <scope>NUCLEOTIDE SEQUENCE [LARGE SCALE GENOMIC DNA]</scope>
    <source>
        <strain evidence="1 2">DSM 108506</strain>
    </source>
</reference>
<dbReference type="EMBL" id="SGPM01000047">
    <property type="protein sequence ID" value="THH31421.1"/>
    <property type="molecule type" value="Genomic_DNA"/>
</dbReference>
<evidence type="ECO:0008006" key="3">
    <source>
        <dbReference type="Google" id="ProtNLM"/>
    </source>
</evidence>
<dbReference type="InterPro" id="IPR032675">
    <property type="entry name" value="LRR_dom_sf"/>
</dbReference>
<evidence type="ECO:0000313" key="2">
    <source>
        <dbReference type="Proteomes" id="UP000308730"/>
    </source>
</evidence>
<dbReference type="SUPFAM" id="SSF52047">
    <property type="entry name" value="RNI-like"/>
    <property type="match status" value="1"/>
</dbReference>